<evidence type="ECO:0000313" key="1">
    <source>
        <dbReference type="EMBL" id="EGF10510.1"/>
    </source>
</evidence>
<proteinExistence type="predicted"/>
<name>F2BDB4_9NEIS</name>
<comment type="caution">
    <text evidence="1">The sequence shown here is derived from an EMBL/GenBank/DDBJ whole genome shotgun (WGS) entry which is preliminary data.</text>
</comment>
<dbReference type="HOGENOM" id="CLU_2899483_0_0_4"/>
<reference evidence="1 2" key="1">
    <citation type="submission" date="2011-02" db="EMBL/GenBank/DDBJ databases">
        <authorList>
            <person name="Muzny D."/>
            <person name="Qin X."/>
            <person name="Deng J."/>
            <person name="Jiang H."/>
            <person name="Liu Y."/>
            <person name="Qu J."/>
            <person name="Song X.-Z."/>
            <person name="Zhang L."/>
            <person name="Thornton R."/>
            <person name="Coyle M."/>
            <person name="Francisco L."/>
            <person name="Jackson L."/>
            <person name="Javaid M."/>
            <person name="Korchina V."/>
            <person name="Kovar C."/>
            <person name="Mata R."/>
            <person name="Mathew T."/>
            <person name="Ngo R."/>
            <person name="Nguyen L."/>
            <person name="Nguyen N."/>
            <person name="Okwuonu G."/>
            <person name="Ongeri F."/>
            <person name="Pham C."/>
            <person name="Simmons D."/>
            <person name="Wilczek-Boney K."/>
            <person name="Hale W."/>
            <person name="Jakkamsetti A."/>
            <person name="Pham P."/>
            <person name="Ruth R."/>
            <person name="San Lucas F."/>
            <person name="Warren J."/>
            <person name="Zhang J."/>
            <person name="Zhao Z."/>
            <person name="Zhou C."/>
            <person name="Zhu D."/>
            <person name="Lee S."/>
            <person name="Bess C."/>
            <person name="Blankenburg K."/>
            <person name="Forbes L."/>
            <person name="Fu Q."/>
            <person name="Gubbala S."/>
            <person name="Hirani K."/>
            <person name="Jayaseelan J.C."/>
            <person name="Lara F."/>
            <person name="Munidasa M."/>
            <person name="Palculict T."/>
            <person name="Patil S."/>
            <person name="Pu L.-L."/>
            <person name="Saada N."/>
            <person name="Tang L."/>
            <person name="Weissenberger G."/>
            <person name="Zhu Y."/>
            <person name="Hemphill L."/>
            <person name="Shang Y."/>
            <person name="Youmans B."/>
            <person name="Ayvaz T."/>
            <person name="Ross M."/>
            <person name="Santibanez J."/>
            <person name="Aqrawi P."/>
            <person name="Gross S."/>
            <person name="Joshi V."/>
            <person name="Fowler G."/>
            <person name="Nazareth L."/>
            <person name="Reid J."/>
            <person name="Worley K."/>
            <person name="Petrosino J."/>
            <person name="Highlander S."/>
            <person name="Gibbs R."/>
        </authorList>
    </citation>
    <scope>NUCLEOTIDE SEQUENCE [LARGE SCALE GENOMIC DNA]</scope>
    <source>
        <strain evidence="1 2">ATCC BAA-1200</strain>
    </source>
</reference>
<protein>
    <submittedName>
        <fullName evidence="1">Uncharacterized protein</fullName>
    </submittedName>
</protein>
<gene>
    <name evidence="1" type="ORF">HMPREF9123_1720</name>
</gene>
<sequence>MTISFAAVFLAKNTRLPRQKCSQAECQQTLDRLKNTHTGRLKNGFSLFSDGLCRIAPPANPP</sequence>
<accession>F2BDB4</accession>
<keyword evidence="2" id="KW-1185">Reference proteome</keyword>
<evidence type="ECO:0000313" key="2">
    <source>
        <dbReference type="Proteomes" id="UP000004105"/>
    </source>
</evidence>
<dbReference type="Proteomes" id="UP000004105">
    <property type="component" value="Unassembled WGS sequence"/>
</dbReference>
<dbReference type="EMBL" id="AFAY01000035">
    <property type="protein sequence ID" value="EGF10510.1"/>
    <property type="molecule type" value="Genomic_DNA"/>
</dbReference>
<dbReference type="AlphaFoldDB" id="F2BDB4"/>
<organism evidence="1 2">
    <name type="scientific">Neisseria bacilliformis ATCC BAA-1200</name>
    <dbReference type="NCBI Taxonomy" id="888742"/>
    <lineage>
        <taxon>Bacteria</taxon>
        <taxon>Pseudomonadati</taxon>
        <taxon>Pseudomonadota</taxon>
        <taxon>Betaproteobacteria</taxon>
        <taxon>Neisseriales</taxon>
        <taxon>Neisseriaceae</taxon>
        <taxon>Neisseria</taxon>
    </lineage>
</organism>